<evidence type="ECO:0000256" key="1">
    <source>
        <dbReference type="SAM" id="MobiDB-lite"/>
    </source>
</evidence>
<organism evidence="2 3">
    <name type="scientific">Eumeta variegata</name>
    <name type="common">Bagworm moth</name>
    <name type="synonym">Eumeta japonica</name>
    <dbReference type="NCBI Taxonomy" id="151549"/>
    <lineage>
        <taxon>Eukaryota</taxon>
        <taxon>Metazoa</taxon>
        <taxon>Ecdysozoa</taxon>
        <taxon>Arthropoda</taxon>
        <taxon>Hexapoda</taxon>
        <taxon>Insecta</taxon>
        <taxon>Pterygota</taxon>
        <taxon>Neoptera</taxon>
        <taxon>Endopterygota</taxon>
        <taxon>Lepidoptera</taxon>
        <taxon>Glossata</taxon>
        <taxon>Ditrysia</taxon>
        <taxon>Tineoidea</taxon>
        <taxon>Psychidae</taxon>
        <taxon>Oiketicinae</taxon>
        <taxon>Eumeta</taxon>
    </lineage>
</organism>
<name>A0A4C1YRM6_EUMVA</name>
<accession>A0A4C1YRM6</accession>
<proteinExistence type="predicted"/>
<dbReference type="AlphaFoldDB" id="A0A4C1YRM6"/>
<dbReference type="EMBL" id="BGZK01001336">
    <property type="protein sequence ID" value="GBP77572.1"/>
    <property type="molecule type" value="Genomic_DNA"/>
</dbReference>
<evidence type="ECO:0000313" key="3">
    <source>
        <dbReference type="Proteomes" id="UP000299102"/>
    </source>
</evidence>
<reference evidence="2 3" key="1">
    <citation type="journal article" date="2019" name="Commun. Biol.">
        <title>The bagworm genome reveals a unique fibroin gene that provides high tensile strength.</title>
        <authorList>
            <person name="Kono N."/>
            <person name="Nakamura H."/>
            <person name="Ohtoshi R."/>
            <person name="Tomita M."/>
            <person name="Numata K."/>
            <person name="Arakawa K."/>
        </authorList>
    </citation>
    <scope>NUCLEOTIDE SEQUENCE [LARGE SCALE GENOMIC DNA]</scope>
</reference>
<comment type="caution">
    <text evidence="2">The sequence shown here is derived from an EMBL/GenBank/DDBJ whole genome shotgun (WGS) entry which is preliminary data.</text>
</comment>
<evidence type="ECO:0000313" key="2">
    <source>
        <dbReference type="EMBL" id="GBP77572.1"/>
    </source>
</evidence>
<feature type="compositionally biased region" description="Polar residues" evidence="1">
    <location>
        <begin position="44"/>
        <end position="56"/>
    </location>
</feature>
<feature type="region of interest" description="Disordered" evidence="1">
    <location>
        <begin position="44"/>
        <end position="71"/>
    </location>
</feature>
<protein>
    <submittedName>
        <fullName evidence="2">Uncharacterized protein</fullName>
    </submittedName>
</protein>
<gene>
    <name evidence="2" type="ORF">EVAR_57250_1</name>
</gene>
<sequence length="283" mass="31857">MTVYALTTPLDLRLTRKTSRFGPPKWDHHHWIRRGRALALQNATSALTSRQPSMSWLDSPKPGGSRLTPRNQRPSLLYIEKIGALWWSPERTPLWNPPQGKSRTVNRQPSRAVCFPAASGEAKQKPSLFAGGDTAMLLHHRSGNVIFRGDFFSGFQPHTTHAHGREGLRLSVCPVIYWTDISMPLVAAGIMWLYDPKIRAEFLRGVPVGCTVIVLEKRESMSECDIDSERGEKTKEFEYFGGLFTNYGKHDIDIVVGVGDIACIRPLCSHMRVRGFAFSLKLE</sequence>
<dbReference type="Proteomes" id="UP000299102">
    <property type="component" value="Unassembled WGS sequence"/>
</dbReference>
<keyword evidence="3" id="KW-1185">Reference proteome</keyword>